<feature type="transmembrane region" description="Helical" evidence="1">
    <location>
        <begin position="79"/>
        <end position="101"/>
    </location>
</feature>
<keyword evidence="1" id="KW-1133">Transmembrane helix</keyword>
<dbReference type="Proteomes" id="UP000561066">
    <property type="component" value="Unassembled WGS sequence"/>
</dbReference>
<name>A0A7W4P625_9PROT</name>
<keyword evidence="1" id="KW-0472">Membrane</keyword>
<evidence type="ECO:0000313" key="2">
    <source>
        <dbReference type="EMBL" id="MBB2176788.1"/>
    </source>
</evidence>
<dbReference type="RefSeq" id="WP_182944136.1">
    <property type="nucleotide sequence ID" value="NZ_JABEQH010000017.1"/>
</dbReference>
<protein>
    <submittedName>
        <fullName evidence="2">Uncharacterized protein</fullName>
    </submittedName>
</protein>
<reference evidence="2 3" key="1">
    <citation type="submission" date="2020-04" db="EMBL/GenBank/DDBJ databases">
        <title>Description of novel Gluconacetobacter.</title>
        <authorList>
            <person name="Sombolestani A."/>
        </authorList>
    </citation>
    <scope>NUCLEOTIDE SEQUENCE [LARGE SCALE GENOMIC DNA]</scope>
    <source>
        <strain evidence="2 3">LMG 21312</strain>
    </source>
</reference>
<evidence type="ECO:0000313" key="3">
    <source>
        <dbReference type="Proteomes" id="UP000561066"/>
    </source>
</evidence>
<sequence>MPEDLAPKGDAERVRLLEDRVLVLETSLSALDGKHEDLKSMVDRKITELTTFVTSRLDAVSRQISDVNDKLARLFGARAVVTGLITLVTSILGSGVVHVVVSLAGGGSP</sequence>
<comment type="caution">
    <text evidence="2">The sequence shown here is derived from an EMBL/GenBank/DDBJ whole genome shotgun (WGS) entry which is preliminary data.</text>
</comment>
<dbReference type="EMBL" id="JABEQH010000017">
    <property type="protein sequence ID" value="MBB2176788.1"/>
    <property type="molecule type" value="Genomic_DNA"/>
</dbReference>
<keyword evidence="3" id="KW-1185">Reference proteome</keyword>
<proteinExistence type="predicted"/>
<dbReference type="AlphaFoldDB" id="A0A7W4P625"/>
<organism evidence="2 3">
    <name type="scientific">Gluconacetobacter johannae</name>
    <dbReference type="NCBI Taxonomy" id="112140"/>
    <lineage>
        <taxon>Bacteria</taxon>
        <taxon>Pseudomonadati</taxon>
        <taxon>Pseudomonadota</taxon>
        <taxon>Alphaproteobacteria</taxon>
        <taxon>Acetobacterales</taxon>
        <taxon>Acetobacteraceae</taxon>
        <taxon>Gluconacetobacter</taxon>
    </lineage>
</organism>
<evidence type="ECO:0000256" key="1">
    <source>
        <dbReference type="SAM" id="Phobius"/>
    </source>
</evidence>
<gene>
    <name evidence="2" type="ORF">HLH21_12775</name>
</gene>
<keyword evidence="1" id="KW-0812">Transmembrane</keyword>
<accession>A0A7W4P625</accession>